<proteinExistence type="predicted"/>
<dbReference type="STRING" id="644223.C4QV72"/>
<dbReference type="InParanoid" id="C4QV72"/>
<feature type="domain" description="ZW10 C-terminal helical" evidence="2">
    <location>
        <begin position="607"/>
        <end position="727"/>
    </location>
</feature>
<organism evidence="3 4">
    <name type="scientific">Komagataella phaffii (strain GS115 / ATCC 20864)</name>
    <name type="common">Yeast</name>
    <name type="synonym">Pichia pastoris</name>
    <dbReference type="NCBI Taxonomy" id="644223"/>
    <lineage>
        <taxon>Eukaryota</taxon>
        <taxon>Fungi</taxon>
        <taxon>Dikarya</taxon>
        <taxon>Ascomycota</taxon>
        <taxon>Saccharomycotina</taxon>
        <taxon>Pichiomycetes</taxon>
        <taxon>Pichiales</taxon>
        <taxon>Pichiaceae</taxon>
        <taxon>Komagataella</taxon>
    </lineage>
</organism>
<feature type="region of interest" description="Disordered" evidence="1">
    <location>
        <begin position="405"/>
        <end position="443"/>
    </location>
</feature>
<dbReference type="Pfam" id="PF22766">
    <property type="entry name" value="ZW10_C2"/>
    <property type="match status" value="1"/>
</dbReference>
<dbReference type="Proteomes" id="UP000000314">
    <property type="component" value="Chromosome 1"/>
</dbReference>
<dbReference type="OrthoDB" id="534815at2759"/>
<feature type="compositionally biased region" description="Basic and acidic residues" evidence="1">
    <location>
        <begin position="421"/>
        <end position="434"/>
    </location>
</feature>
<dbReference type="GeneID" id="8197398"/>
<keyword evidence="4" id="KW-1185">Reference proteome</keyword>
<reference evidence="3 4" key="1">
    <citation type="journal article" date="2009" name="Nat. Biotechnol.">
        <title>Genome sequence of the recombinant protein production host Pichia pastoris.</title>
        <authorList>
            <person name="De Schutter K."/>
            <person name="Lin Y.C."/>
            <person name="Tiels P."/>
            <person name="Van Hecke A."/>
            <person name="Glinka S."/>
            <person name="Weber-Lehmann J."/>
            <person name="Rouze P."/>
            <person name="Van de Peer Y."/>
            <person name="Callewaert N."/>
        </authorList>
    </citation>
    <scope>NUCLEOTIDE SEQUENCE [LARGE SCALE GENOMIC DNA]</scope>
    <source>
        <strain evidence="4">GS115 / ATCC 20864</strain>
    </source>
</reference>
<feature type="compositionally biased region" description="Polar residues" evidence="1">
    <location>
        <begin position="342"/>
        <end position="352"/>
    </location>
</feature>
<dbReference type="OMA" id="EDGWDAW"/>
<dbReference type="HOGENOM" id="CLU_378159_0_0_1"/>
<dbReference type="InterPro" id="IPR046362">
    <property type="entry name" value="Zw10/DSL1_C_sf"/>
</dbReference>
<dbReference type="AlphaFoldDB" id="C4QV72"/>
<dbReference type="EMBL" id="FN392319">
    <property type="protein sequence ID" value="CAY67145.1"/>
    <property type="molecule type" value="Genomic_DNA"/>
</dbReference>
<gene>
    <name evidence="3" type="ordered locus">PAS_chr1-3_0088</name>
</gene>
<dbReference type="InterPro" id="IPR055148">
    <property type="entry name" value="ZW10_C_2"/>
</dbReference>
<feature type="region of interest" description="Disordered" evidence="1">
    <location>
        <begin position="337"/>
        <end position="363"/>
    </location>
</feature>
<feature type="compositionally biased region" description="Acidic residues" evidence="1">
    <location>
        <begin position="409"/>
        <end position="420"/>
    </location>
</feature>
<protein>
    <recommendedName>
        <fullName evidence="2">ZW10 C-terminal helical domain-containing protein</fullName>
    </recommendedName>
</protein>
<evidence type="ECO:0000256" key="1">
    <source>
        <dbReference type="SAM" id="MobiDB-lite"/>
    </source>
</evidence>
<sequence>MTSLEEFIDSYDMEVLASQLQGDSIQSSIISLKQQDVELTRQLQVCNHLSSFYQLFNNLTFDENPSVLQTQHLVESFNKLTYQRHRLDEFLAKHGVDSSKLLIVQDISQQTEAKKQQLTNQLMECLKLYIKIEDSKIEFHSAVDGVSFHKFCSLDDSLNSRRFHRVFEDWLKEHVNQGLSYFQNTLTVSNAEQSFINVIESLESFVRFINDFEEANTSKSFNLKHYTSKTLYDILKPYMLHPEIVFDLLQSKICNIENKTMSRLIELNRLLVTTDWVKNLSDIDIWLDDLVSQWLDTSVESLIEELKYLSQKILTNQSWTETIQEVNKLEAGKWQVERRSSTKNPQMTSTKNTETEWDNWDDGWDSESVNDKRSIDARSIRSKRNSWGDNWDRLSKKDSWSDNGWNDGWNEEFSDNDNDVTETRSNIRADEPEMRTSNTQSHTLRSSVSEQFLQVIKQKFFDPVSKVSSMDIDPDVKDEINDLRSSKSIVIINSIVMLFDSFLTPRYTTPILVYQDLSYLINQIDPQKNSLGDNFLSNLIDSESDFLFQSALQYNDLFVDNDDSSDRLIELASQFQLDFQKKASQFYEKFYYNSNNFTVNETLNITLILTILDQFLQSLSDLILERESIGDEESKILANVLIITLQSLLPSKYHGTTDPLAVKIPQTIKHYHKIQSIAFMFQSSMKVILDELLTKGRYTIWKRNELIRLIKALFIDSEMRSATINEIVDVRTTD</sequence>
<accession>C4QV72</accession>
<name>C4QV72_KOMPG</name>
<evidence type="ECO:0000313" key="4">
    <source>
        <dbReference type="Proteomes" id="UP000000314"/>
    </source>
</evidence>
<dbReference type="KEGG" id="ppa:PAS_chr1-3_0088"/>
<evidence type="ECO:0000313" key="3">
    <source>
        <dbReference type="EMBL" id="CAY67145.1"/>
    </source>
</evidence>
<evidence type="ECO:0000259" key="2">
    <source>
        <dbReference type="Pfam" id="PF22766"/>
    </source>
</evidence>
<dbReference type="Gene3D" id="1.10.357.150">
    <property type="match status" value="1"/>
</dbReference>
<dbReference type="RefSeq" id="XP_002489426.1">
    <property type="nucleotide sequence ID" value="XM_002489381.1"/>
</dbReference>